<organism evidence="1 2">
    <name type="scientific">Aeromicrobium endophyticum</name>
    <dbReference type="NCBI Taxonomy" id="2292704"/>
    <lineage>
        <taxon>Bacteria</taxon>
        <taxon>Bacillati</taxon>
        <taxon>Actinomycetota</taxon>
        <taxon>Actinomycetes</taxon>
        <taxon>Propionibacteriales</taxon>
        <taxon>Nocardioidaceae</taxon>
        <taxon>Aeromicrobium</taxon>
    </lineage>
</organism>
<protein>
    <submittedName>
        <fullName evidence="1">Uncharacterized protein</fullName>
    </submittedName>
</protein>
<gene>
    <name evidence="1" type="ORF">DX116_04530</name>
</gene>
<dbReference type="OrthoDB" id="3784352at2"/>
<keyword evidence="2" id="KW-1185">Reference proteome</keyword>
<name>A0A371PAA9_9ACTN</name>
<dbReference type="AlphaFoldDB" id="A0A371PAA9"/>
<accession>A0A371PAA9</accession>
<dbReference type="RefSeq" id="WP_119702983.1">
    <property type="nucleotide sequence ID" value="NZ_JBHSOI010000001.1"/>
</dbReference>
<comment type="caution">
    <text evidence="1">The sequence shown here is derived from an EMBL/GenBank/DDBJ whole genome shotgun (WGS) entry which is preliminary data.</text>
</comment>
<evidence type="ECO:0000313" key="1">
    <source>
        <dbReference type="EMBL" id="REK72869.1"/>
    </source>
</evidence>
<evidence type="ECO:0000313" key="2">
    <source>
        <dbReference type="Proteomes" id="UP000265581"/>
    </source>
</evidence>
<sequence>MTSSTRSTPSRATSSWFATASQKVRAGDGHPRAGSLVPWGTVHARRLGSARTACGVACFTWPIFFDLDVRHERALEVCDDCRRVALHDRPAVEW</sequence>
<proteinExistence type="predicted"/>
<reference evidence="1 2" key="1">
    <citation type="submission" date="2018-08" db="EMBL/GenBank/DDBJ databases">
        <title>Aeromicrobium sp. M2KJ-4, whole genome shotgun sequence.</title>
        <authorList>
            <person name="Tuo L."/>
        </authorList>
    </citation>
    <scope>NUCLEOTIDE SEQUENCE [LARGE SCALE GENOMIC DNA]</scope>
    <source>
        <strain evidence="1 2">M2KJ-4</strain>
    </source>
</reference>
<dbReference type="EMBL" id="QUBR01000001">
    <property type="protein sequence ID" value="REK72869.1"/>
    <property type="molecule type" value="Genomic_DNA"/>
</dbReference>
<dbReference type="Proteomes" id="UP000265581">
    <property type="component" value="Unassembled WGS sequence"/>
</dbReference>